<dbReference type="GeneID" id="13292833"/>
<sequence>MAGLPPLQKDPYVLAYRYWEYMTINPRRQRERCNPYYEQLLANQPDPKKGATDDLSRAISYARAHHECFYELRDPQSVRAEALSPRATPRASLHSKYLAERHKYFGEISKIEKTKRHREVAGKVAAHLGNGYIPQHPSESGHEAPNLPTSYKTSPGTKSMSRIRPAFIFEHQNPS</sequence>
<dbReference type="EMBL" id="FP929137">
    <property type="protein sequence ID" value="CBX99770.1"/>
    <property type="molecule type" value="Genomic_DNA"/>
</dbReference>
<feature type="region of interest" description="Disordered" evidence="1">
    <location>
        <begin position="131"/>
        <end position="159"/>
    </location>
</feature>
<dbReference type="AlphaFoldDB" id="E5A825"/>
<dbReference type="InParanoid" id="E5A825"/>
<dbReference type="VEuPathDB" id="FungiDB:LEMA_P073590.1"/>
<dbReference type="Proteomes" id="UP000002668">
    <property type="component" value="Genome"/>
</dbReference>
<evidence type="ECO:0000256" key="1">
    <source>
        <dbReference type="SAM" id="MobiDB-lite"/>
    </source>
</evidence>
<reference evidence="3" key="1">
    <citation type="journal article" date="2011" name="Nat. Commun.">
        <title>Effector diversification within compartments of the Leptosphaeria maculans genome affected by Repeat-Induced Point mutations.</title>
        <authorList>
            <person name="Rouxel T."/>
            <person name="Grandaubert J."/>
            <person name="Hane J.K."/>
            <person name="Hoede C."/>
            <person name="van de Wouw A.P."/>
            <person name="Couloux A."/>
            <person name="Dominguez V."/>
            <person name="Anthouard V."/>
            <person name="Bally P."/>
            <person name="Bourras S."/>
            <person name="Cozijnsen A.J."/>
            <person name="Ciuffetti L.M."/>
            <person name="Degrave A."/>
            <person name="Dilmaghani A."/>
            <person name="Duret L."/>
            <person name="Fudal I."/>
            <person name="Goodwin S.B."/>
            <person name="Gout L."/>
            <person name="Glaser N."/>
            <person name="Linglin J."/>
            <person name="Kema G.H.J."/>
            <person name="Lapalu N."/>
            <person name="Lawrence C.B."/>
            <person name="May K."/>
            <person name="Meyer M."/>
            <person name="Ollivier B."/>
            <person name="Poulain J."/>
            <person name="Schoch C.L."/>
            <person name="Simon A."/>
            <person name="Spatafora J.W."/>
            <person name="Stachowiak A."/>
            <person name="Turgeon B.G."/>
            <person name="Tyler B.M."/>
            <person name="Vincent D."/>
            <person name="Weissenbach J."/>
            <person name="Amselem J."/>
            <person name="Quesneville H."/>
            <person name="Oliver R.P."/>
            <person name="Wincker P."/>
            <person name="Balesdent M.-H."/>
            <person name="Howlett B.J."/>
        </authorList>
    </citation>
    <scope>NUCLEOTIDE SEQUENCE [LARGE SCALE GENOMIC DNA]</scope>
    <source>
        <strain evidence="3">JN3 / isolate v23.1.3 / race Av1-4-5-6-7-8</strain>
    </source>
</reference>
<gene>
    <name evidence="2" type="ORF">LEMA_P073590.1</name>
</gene>
<dbReference type="OrthoDB" id="3775350at2759"/>
<protein>
    <submittedName>
        <fullName evidence="2">Predicted protein</fullName>
    </submittedName>
</protein>
<dbReference type="HOGENOM" id="CLU_1532859_0_0_1"/>
<organism evidence="3">
    <name type="scientific">Leptosphaeria maculans (strain JN3 / isolate v23.1.3 / race Av1-4-5-6-7-8)</name>
    <name type="common">Blackleg fungus</name>
    <name type="synonym">Phoma lingam</name>
    <dbReference type="NCBI Taxonomy" id="985895"/>
    <lineage>
        <taxon>Eukaryota</taxon>
        <taxon>Fungi</taxon>
        <taxon>Dikarya</taxon>
        <taxon>Ascomycota</taxon>
        <taxon>Pezizomycotina</taxon>
        <taxon>Dothideomycetes</taxon>
        <taxon>Pleosporomycetidae</taxon>
        <taxon>Pleosporales</taxon>
        <taxon>Pleosporineae</taxon>
        <taxon>Leptosphaeriaceae</taxon>
        <taxon>Plenodomus</taxon>
        <taxon>Plenodomus lingam/Leptosphaeria maculans species complex</taxon>
    </lineage>
</organism>
<dbReference type="eggNOG" id="ENOG502T52U">
    <property type="taxonomic scope" value="Eukaryota"/>
</dbReference>
<feature type="compositionally biased region" description="Polar residues" evidence="1">
    <location>
        <begin position="147"/>
        <end position="159"/>
    </location>
</feature>
<evidence type="ECO:0000313" key="2">
    <source>
        <dbReference type="EMBL" id="CBX99770.1"/>
    </source>
</evidence>
<evidence type="ECO:0000313" key="3">
    <source>
        <dbReference type="Proteomes" id="UP000002668"/>
    </source>
</evidence>
<name>E5A825_LEPMJ</name>
<accession>E5A825</accession>
<proteinExistence type="predicted"/>
<keyword evidence="3" id="KW-1185">Reference proteome</keyword>